<accession>A0ABT4MZ22</accession>
<protein>
    <submittedName>
        <fullName evidence="1">Uncharacterized protein</fullName>
    </submittedName>
</protein>
<proteinExistence type="predicted"/>
<sequence>MAAALVAASMLHLGFLLAGAFVAMIVLAAGAWLREGLENEQASDKRLLVESGYLVTSAEVSECDNKDRKIVEKARSAVAVITSSEAATGGWLGDVDFTADLFWIASSAVEASAMQELITKLKPSRRASDKQVVSAGKVWLEARRKNIDERVKLLEDAAKHARAVDERLRRQQETSARLALRDEESARMAGLRTRLVGSERPNLVEPGNEAVEAIRARAEAFYDVDAINRRVAGDGVVDAGGVFGWLRRLL</sequence>
<gene>
    <name evidence="1" type="ORF">O4213_19830</name>
</gene>
<name>A0ABT4MZ22_GORRU</name>
<evidence type="ECO:0000313" key="1">
    <source>
        <dbReference type="EMBL" id="MCZ4552254.1"/>
    </source>
</evidence>
<dbReference type="RefSeq" id="WP_301573039.1">
    <property type="nucleotide sequence ID" value="NZ_JAPWIE010000006.1"/>
</dbReference>
<evidence type="ECO:0000313" key="2">
    <source>
        <dbReference type="Proteomes" id="UP001067235"/>
    </source>
</evidence>
<dbReference type="EMBL" id="JAPWIE010000006">
    <property type="protein sequence ID" value="MCZ4552254.1"/>
    <property type="molecule type" value="Genomic_DNA"/>
</dbReference>
<dbReference type="Proteomes" id="UP001067235">
    <property type="component" value="Unassembled WGS sequence"/>
</dbReference>
<reference evidence="1" key="1">
    <citation type="submission" date="2022-12" db="EMBL/GenBank/DDBJ databases">
        <authorList>
            <person name="Krivoruchko A.V."/>
            <person name="Elkin A."/>
        </authorList>
    </citation>
    <scope>NUCLEOTIDE SEQUENCE</scope>
    <source>
        <strain evidence="1">IEGM 1388</strain>
    </source>
</reference>
<organism evidence="1 2">
    <name type="scientific">Gordonia rubripertincta</name>
    <name type="common">Rhodococcus corallinus</name>
    <dbReference type="NCBI Taxonomy" id="36822"/>
    <lineage>
        <taxon>Bacteria</taxon>
        <taxon>Bacillati</taxon>
        <taxon>Actinomycetota</taxon>
        <taxon>Actinomycetes</taxon>
        <taxon>Mycobacteriales</taxon>
        <taxon>Gordoniaceae</taxon>
        <taxon>Gordonia</taxon>
    </lineage>
</organism>
<keyword evidence="2" id="KW-1185">Reference proteome</keyword>
<comment type="caution">
    <text evidence="1">The sequence shown here is derived from an EMBL/GenBank/DDBJ whole genome shotgun (WGS) entry which is preliminary data.</text>
</comment>